<dbReference type="InterPro" id="IPR024983">
    <property type="entry name" value="CHAT_dom"/>
</dbReference>
<dbReference type="OrthoDB" id="9991317at2759"/>
<evidence type="ECO:0000259" key="1">
    <source>
        <dbReference type="Pfam" id="PF12770"/>
    </source>
</evidence>
<sequence length="384" mass="42613">MSQEQQPLFTTTPLIIDQSAQQVPAQPPPPVPVINQPMGPLTLVQTPLPSRGAPRATSQCNRCRARTSNTGDIASRRARISFTINGETVHAAELRQIGRSLEIDTQTGDDALTGIRNRRHLAERWDSLVARIRQIDGFFNFLQPMTFEELREPVFHGGTPIFLVASKFGCSALIVTQKHPVRHVPLPGTSRDRLKSIALVLHKAVSVPKDQLGTQYLERLIRTIINELWRDIVAPILAVLSTLRLGSLPRVWWIPTGPLGLLPIHAAVPANPDEPGAPDLITSSYLVLLQSLVWCYRNIRDHNPAKPRRVLMVAQPKVDNFVALPSVQEELTGMRQALPEDKLIVLEGERANLVNVTRALGKATWIHFACHGHQEQGNPLESCL</sequence>
<dbReference type="GeneID" id="63684045"/>
<organism evidence="2 3">
    <name type="scientific">Dacryopinax primogenitus (strain DJM 731)</name>
    <name type="common">Brown rot fungus</name>
    <dbReference type="NCBI Taxonomy" id="1858805"/>
    <lineage>
        <taxon>Eukaryota</taxon>
        <taxon>Fungi</taxon>
        <taxon>Dikarya</taxon>
        <taxon>Basidiomycota</taxon>
        <taxon>Agaricomycotina</taxon>
        <taxon>Dacrymycetes</taxon>
        <taxon>Dacrymycetales</taxon>
        <taxon>Dacrymycetaceae</taxon>
        <taxon>Dacryopinax</taxon>
    </lineage>
</organism>
<evidence type="ECO:0000313" key="2">
    <source>
        <dbReference type="EMBL" id="EJT99271.1"/>
    </source>
</evidence>
<feature type="non-terminal residue" evidence="2">
    <location>
        <position position="384"/>
    </location>
</feature>
<keyword evidence="3" id="KW-1185">Reference proteome</keyword>
<gene>
    <name evidence="2" type="ORF">DACRYDRAFT_109990</name>
</gene>
<protein>
    <recommendedName>
        <fullName evidence="1">CHAT domain-containing protein</fullName>
    </recommendedName>
</protein>
<feature type="domain" description="CHAT" evidence="1">
    <location>
        <begin position="225"/>
        <end position="383"/>
    </location>
</feature>
<dbReference type="RefSeq" id="XP_040626169.1">
    <property type="nucleotide sequence ID" value="XM_040768983.1"/>
</dbReference>
<dbReference type="EMBL" id="JH795870">
    <property type="protein sequence ID" value="EJT99271.1"/>
    <property type="molecule type" value="Genomic_DNA"/>
</dbReference>
<name>M5G0B5_DACPD</name>
<accession>M5G0B5</accession>
<proteinExistence type="predicted"/>
<dbReference type="OMA" id="IINELWR"/>
<dbReference type="STRING" id="1858805.M5G0B5"/>
<dbReference type="HOGENOM" id="CLU_720722_0_0_1"/>
<evidence type="ECO:0000313" key="3">
    <source>
        <dbReference type="Proteomes" id="UP000030653"/>
    </source>
</evidence>
<reference evidence="2 3" key="1">
    <citation type="journal article" date="2012" name="Science">
        <title>The Paleozoic origin of enzymatic lignin decomposition reconstructed from 31 fungal genomes.</title>
        <authorList>
            <person name="Floudas D."/>
            <person name="Binder M."/>
            <person name="Riley R."/>
            <person name="Barry K."/>
            <person name="Blanchette R.A."/>
            <person name="Henrissat B."/>
            <person name="Martinez A.T."/>
            <person name="Otillar R."/>
            <person name="Spatafora J.W."/>
            <person name="Yadav J.S."/>
            <person name="Aerts A."/>
            <person name="Benoit I."/>
            <person name="Boyd A."/>
            <person name="Carlson A."/>
            <person name="Copeland A."/>
            <person name="Coutinho P.M."/>
            <person name="de Vries R.P."/>
            <person name="Ferreira P."/>
            <person name="Findley K."/>
            <person name="Foster B."/>
            <person name="Gaskell J."/>
            <person name="Glotzer D."/>
            <person name="Gorecki P."/>
            <person name="Heitman J."/>
            <person name="Hesse C."/>
            <person name="Hori C."/>
            <person name="Igarashi K."/>
            <person name="Jurgens J.A."/>
            <person name="Kallen N."/>
            <person name="Kersten P."/>
            <person name="Kohler A."/>
            <person name="Kuees U."/>
            <person name="Kumar T.K.A."/>
            <person name="Kuo A."/>
            <person name="LaButti K."/>
            <person name="Larrondo L.F."/>
            <person name="Lindquist E."/>
            <person name="Ling A."/>
            <person name="Lombard V."/>
            <person name="Lucas S."/>
            <person name="Lundell T."/>
            <person name="Martin R."/>
            <person name="McLaughlin D.J."/>
            <person name="Morgenstern I."/>
            <person name="Morin E."/>
            <person name="Murat C."/>
            <person name="Nagy L.G."/>
            <person name="Nolan M."/>
            <person name="Ohm R.A."/>
            <person name="Patyshakuliyeva A."/>
            <person name="Rokas A."/>
            <person name="Ruiz-Duenas F.J."/>
            <person name="Sabat G."/>
            <person name="Salamov A."/>
            <person name="Samejima M."/>
            <person name="Schmutz J."/>
            <person name="Slot J.C."/>
            <person name="St John F."/>
            <person name="Stenlid J."/>
            <person name="Sun H."/>
            <person name="Sun S."/>
            <person name="Syed K."/>
            <person name="Tsang A."/>
            <person name="Wiebenga A."/>
            <person name="Young D."/>
            <person name="Pisabarro A."/>
            <person name="Eastwood D.C."/>
            <person name="Martin F."/>
            <person name="Cullen D."/>
            <person name="Grigoriev I.V."/>
            <person name="Hibbett D.S."/>
        </authorList>
    </citation>
    <scope>NUCLEOTIDE SEQUENCE [LARGE SCALE GENOMIC DNA]</scope>
    <source>
        <strain evidence="2 3">DJM-731 SS1</strain>
    </source>
</reference>
<dbReference type="AlphaFoldDB" id="M5G0B5"/>
<dbReference type="Pfam" id="PF12770">
    <property type="entry name" value="CHAT"/>
    <property type="match status" value="1"/>
</dbReference>
<dbReference type="Proteomes" id="UP000030653">
    <property type="component" value="Unassembled WGS sequence"/>
</dbReference>